<organism evidence="1 2">
    <name type="scientific">Rangifer tarandus platyrhynchus</name>
    <name type="common">Svalbard reindeer</name>
    <dbReference type="NCBI Taxonomy" id="3082113"/>
    <lineage>
        <taxon>Eukaryota</taxon>
        <taxon>Metazoa</taxon>
        <taxon>Chordata</taxon>
        <taxon>Craniata</taxon>
        <taxon>Vertebrata</taxon>
        <taxon>Euteleostomi</taxon>
        <taxon>Mammalia</taxon>
        <taxon>Eutheria</taxon>
        <taxon>Laurasiatheria</taxon>
        <taxon>Artiodactyla</taxon>
        <taxon>Ruminantia</taxon>
        <taxon>Pecora</taxon>
        <taxon>Cervidae</taxon>
        <taxon>Odocoileinae</taxon>
        <taxon>Rangifer</taxon>
    </lineage>
</organism>
<name>A0AC59Z9G9_RANTA</name>
<dbReference type="EMBL" id="OX596110">
    <property type="protein sequence ID" value="CAN0320549.1"/>
    <property type="molecule type" value="Genomic_DNA"/>
</dbReference>
<dbReference type="Proteomes" id="UP001162501">
    <property type="component" value="Chromosome 26"/>
</dbReference>
<gene>
    <name evidence="1" type="ORF">MRATA1EN22A_LOCUS15578</name>
</gene>
<evidence type="ECO:0000313" key="1">
    <source>
        <dbReference type="EMBL" id="CAN0320549.1"/>
    </source>
</evidence>
<reference evidence="1" key="2">
    <citation type="submission" date="2025-03" db="EMBL/GenBank/DDBJ databases">
        <authorList>
            <consortium name="ELIXIR-Norway"/>
            <consortium name="Elixir Norway"/>
        </authorList>
    </citation>
    <scope>NUCLEOTIDE SEQUENCE</scope>
</reference>
<reference evidence="1" key="1">
    <citation type="submission" date="2023-05" db="EMBL/GenBank/DDBJ databases">
        <authorList>
            <consortium name="ELIXIR-Norway"/>
        </authorList>
    </citation>
    <scope>NUCLEOTIDE SEQUENCE</scope>
</reference>
<sequence length="93" mass="9899">MAVVQTEAGLAPADQAELRRAVALGTRPLTDEQLAQGLWCGNPAFDSPGEGAVLLGREDKAGLLEYPYNVADTSSKASNWRKSKAEAPVRFVV</sequence>
<accession>A0AC59Z9G9</accession>
<protein>
    <submittedName>
        <fullName evidence="1">Uncharacterized protein</fullName>
    </submittedName>
</protein>
<evidence type="ECO:0000313" key="2">
    <source>
        <dbReference type="Proteomes" id="UP001162501"/>
    </source>
</evidence>
<proteinExistence type="predicted"/>